<keyword evidence="2" id="KW-1185">Reference proteome</keyword>
<proteinExistence type="predicted"/>
<dbReference type="Ensembl" id="ENSSVLT00005011982.1">
    <property type="protein sequence ID" value="ENSSVLP00005010828.1"/>
    <property type="gene ID" value="ENSSVLG00005008610.1"/>
</dbReference>
<name>A0A8D2B4J0_SCIVU</name>
<dbReference type="Proteomes" id="UP000694564">
    <property type="component" value="Chromosome 3"/>
</dbReference>
<evidence type="ECO:0000313" key="1">
    <source>
        <dbReference type="Ensembl" id="ENSSVLP00005010828.1"/>
    </source>
</evidence>
<dbReference type="AlphaFoldDB" id="A0A8D2B4J0"/>
<reference evidence="1" key="1">
    <citation type="submission" date="2025-08" db="UniProtKB">
        <authorList>
            <consortium name="Ensembl"/>
        </authorList>
    </citation>
    <scope>IDENTIFICATION</scope>
</reference>
<evidence type="ECO:0000313" key="2">
    <source>
        <dbReference type="Proteomes" id="UP000694564"/>
    </source>
</evidence>
<sequence>KKKKELLIKISPVILVSPDFCLIKSLVRIANSTPAFMTYQDPISKKNFKGLGMYINGRVLLGLISNTNQLRTFFFFFDTGSCCLAQAGLEVLGSSDPPILASQVAGTTRAYQCAQFPL</sequence>
<dbReference type="PRINTS" id="PR02045">
    <property type="entry name" value="F138DOMAIN"/>
</dbReference>
<protein>
    <submittedName>
        <fullName evidence="1">Uncharacterized protein</fullName>
    </submittedName>
</protein>
<accession>A0A8D2B4J0</accession>
<organism evidence="1 2">
    <name type="scientific">Sciurus vulgaris</name>
    <name type="common">Eurasian red squirrel</name>
    <dbReference type="NCBI Taxonomy" id="55149"/>
    <lineage>
        <taxon>Eukaryota</taxon>
        <taxon>Metazoa</taxon>
        <taxon>Chordata</taxon>
        <taxon>Craniata</taxon>
        <taxon>Vertebrata</taxon>
        <taxon>Euteleostomi</taxon>
        <taxon>Mammalia</taxon>
        <taxon>Eutheria</taxon>
        <taxon>Euarchontoglires</taxon>
        <taxon>Glires</taxon>
        <taxon>Rodentia</taxon>
        <taxon>Sciuromorpha</taxon>
        <taxon>Sciuridae</taxon>
        <taxon>Sciurinae</taxon>
        <taxon>Sciurini</taxon>
        <taxon>Sciurus</taxon>
    </lineage>
</organism>
<reference evidence="1" key="2">
    <citation type="submission" date="2025-09" db="UniProtKB">
        <authorList>
            <consortium name="Ensembl"/>
        </authorList>
    </citation>
    <scope>IDENTIFICATION</scope>
</reference>